<dbReference type="AlphaFoldDB" id="A0A820EX00"/>
<dbReference type="Proteomes" id="UP000663836">
    <property type="component" value="Unassembled WGS sequence"/>
</dbReference>
<feature type="non-terminal residue" evidence="2">
    <location>
        <position position="31"/>
    </location>
</feature>
<dbReference type="EMBL" id="CAJOAX010033406">
    <property type="protein sequence ID" value="CAF4255007.1"/>
    <property type="molecule type" value="Genomic_DNA"/>
</dbReference>
<dbReference type="EMBL" id="CAJOBD010005171">
    <property type="protein sequence ID" value="CAF4022114.1"/>
    <property type="molecule type" value="Genomic_DNA"/>
</dbReference>
<comment type="caution">
    <text evidence="2">The sequence shown here is derived from an EMBL/GenBank/DDBJ whole genome shotgun (WGS) entry which is preliminary data.</text>
</comment>
<evidence type="ECO:0000313" key="2">
    <source>
        <dbReference type="EMBL" id="CAF4255007.1"/>
    </source>
</evidence>
<dbReference type="Proteomes" id="UP000663823">
    <property type="component" value="Unassembled WGS sequence"/>
</dbReference>
<reference evidence="2" key="1">
    <citation type="submission" date="2021-02" db="EMBL/GenBank/DDBJ databases">
        <authorList>
            <person name="Nowell W R."/>
        </authorList>
    </citation>
    <scope>NUCLEOTIDE SEQUENCE</scope>
</reference>
<organism evidence="2 3">
    <name type="scientific">Rotaria sordida</name>
    <dbReference type="NCBI Taxonomy" id="392033"/>
    <lineage>
        <taxon>Eukaryota</taxon>
        <taxon>Metazoa</taxon>
        <taxon>Spiralia</taxon>
        <taxon>Gnathifera</taxon>
        <taxon>Rotifera</taxon>
        <taxon>Eurotatoria</taxon>
        <taxon>Bdelloidea</taxon>
        <taxon>Philodinida</taxon>
        <taxon>Philodinidae</taxon>
        <taxon>Rotaria</taxon>
    </lineage>
</organism>
<evidence type="ECO:0000313" key="3">
    <source>
        <dbReference type="Proteomes" id="UP000663823"/>
    </source>
</evidence>
<proteinExistence type="predicted"/>
<sequence length="31" mass="3653">MEKRRNSLIDIYISLEMCLCDLSANTDDQYV</sequence>
<protein>
    <submittedName>
        <fullName evidence="2">Uncharacterized protein</fullName>
    </submittedName>
</protein>
<evidence type="ECO:0000313" key="1">
    <source>
        <dbReference type="EMBL" id="CAF4022114.1"/>
    </source>
</evidence>
<gene>
    <name evidence="1" type="ORF">JBS370_LOCUS27470</name>
    <name evidence="2" type="ORF">OTI717_LOCUS40564</name>
</gene>
<name>A0A820EX00_9BILA</name>
<accession>A0A820EX00</accession>